<organism evidence="1 2">
    <name type="scientific">Actinomadura viridis</name>
    <dbReference type="NCBI Taxonomy" id="58110"/>
    <lineage>
        <taxon>Bacteria</taxon>
        <taxon>Bacillati</taxon>
        <taxon>Actinomycetota</taxon>
        <taxon>Actinomycetes</taxon>
        <taxon>Streptosporangiales</taxon>
        <taxon>Thermomonosporaceae</taxon>
        <taxon>Actinomadura</taxon>
    </lineage>
</organism>
<dbReference type="AlphaFoldDB" id="A0A931DDR4"/>
<reference evidence="1" key="1">
    <citation type="submission" date="2020-11" db="EMBL/GenBank/DDBJ databases">
        <title>Sequencing the genomes of 1000 actinobacteria strains.</title>
        <authorList>
            <person name="Klenk H.-P."/>
        </authorList>
    </citation>
    <scope>NUCLEOTIDE SEQUENCE</scope>
    <source>
        <strain evidence="1">DSM 43175</strain>
    </source>
</reference>
<proteinExistence type="predicted"/>
<dbReference type="RefSeq" id="WP_197011838.1">
    <property type="nucleotide sequence ID" value="NZ_BAABES010000004.1"/>
</dbReference>
<evidence type="ECO:0000313" key="1">
    <source>
        <dbReference type="EMBL" id="MBG6089204.1"/>
    </source>
</evidence>
<name>A0A931DDR4_9ACTN</name>
<evidence type="ECO:0000313" key="2">
    <source>
        <dbReference type="Proteomes" id="UP000614047"/>
    </source>
</evidence>
<keyword evidence="2" id="KW-1185">Reference proteome</keyword>
<sequence>MDRHDLQAALTRAGLREYEIEGVHEPAWRPGELPYLRREGERWAVGVRERGEYGTIRRFTGEDEACRFFYDLVTSATPPPPPGGPPAVEEPGLIRRLGRWRRVAWQEYRRARRARGPEGGEPPPP</sequence>
<gene>
    <name evidence="1" type="ORF">IW256_003317</name>
</gene>
<protein>
    <submittedName>
        <fullName evidence="1">Uncharacterized protein</fullName>
    </submittedName>
</protein>
<dbReference type="EMBL" id="JADOUA010000001">
    <property type="protein sequence ID" value="MBG6089204.1"/>
    <property type="molecule type" value="Genomic_DNA"/>
</dbReference>
<accession>A0A931DDR4</accession>
<comment type="caution">
    <text evidence="1">The sequence shown here is derived from an EMBL/GenBank/DDBJ whole genome shotgun (WGS) entry which is preliminary data.</text>
</comment>
<dbReference type="Proteomes" id="UP000614047">
    <property type="component" value="Unassembled WGS sequence"/>
</dbReference>